<evidence type="ECO:0008006" key="5">
    <source>
        <dbReference type="Google" id="ProtNLM"/>
    </source>
</evidence>
<evidence type="ECO:0000256" key="2">
    <source>
        <dbReference type="ARBA" id="ARBA00022525"/>
    </source>
</evidence>
<dbReference type="Gene3D" id="2.40.50.120">
    <property type="match status" value="1"/>
</dbReference>
<gene>
    <name evidence="3" type="primary">Acey_s0009.g574</name>
    <name evidence="3" type="ORF">Y032_0009g574</name>
</gene>
<evidence type="ECO:0000256" key="1">
    <source>
        <dbReference type="ARBA" id="ARBA00004613"/>
    </source>
</evidence>
<reference evidence="4" key="1">
    <citation type="journal article" date="2015" name="Nat. Genet.">
        <title>The genome and transcriptome of the zoonotic hookworm Ancylostoma ceylanicum identify infection-specific gene families.</title>
        <authorList>
            <person name="Schwarz E.M."/>
            <person name="Hu Y."/>
            <person name="Antoshechkin I."/>
            <person name="Miller M.M."/>
            <person name="Sternberg P.W."/>
            <person name="Aroian R.V."/>
        </authorList>
    </citation>
    <scope>NUCLEOTIDE SEQUENCE</scope>
    <source>
        <strain evidence="4">HY135</strain>
    </source>
</reference>
<comment type="subcellular location">
    <subcellularLocation>
        <location evidence="1">Secreted</location>
    </subcellularLocation>
</comment>
<dbReference type="GO" id="GO:0005576">
    <property type="term" value="C:extracellular region"/>
    <property type="evidence" value="ECO:0007669"/>
    <property type="project" value="UniProtKB-SubCell"/>
</dbReference>
<dbReference type="InterPro" id="IPR001820">
    <property type="entry name" value="TIMP"/>
</dbReference>
<keyword evidence="4" id="KW-1185">Reference proteome</keyword>
<dbReference type="EMBL" id="JARK01001345">
    <property type="protein sequence ID" value="EYC27204.1"/>
    <property type="molecule type" value="Genomic_DNA"/>
</dbReference>
<dbReference type="Proteomes" id="UP000024635">
    <property type="component" value="Unassembled WGS sequence"/>
</dbReference>
<dbReference type="Pfam" id="PF00965">
    <property type="entry name" value="TIMP"/>
    <property type="match status" value="1"/>
</dbReference>
<dbReference type="GO" id="GO:0008191">
    <property type="term" value="F:metalloendopeptidase inhibitor activity"/>
    <property type="evidence" value="ECO:0007669"/>
    <property type="project" value="InterPro"/>
</dbReference>
<sequence>MQHRVSLGCLSYTSSLGTLGMKAEFFTDAKPLTVSKENFGLERGPLAHVLVNAMLVSDTAKGGSLQYQVGYQLVYKPDSPGKKLPALITTPDMSSFCRLFLERGKHYLLGGMLDQNGGARVDLCSLAIPWKNVTGKQHRELLSYRCD</sequence>
<proteinExistence type="predicted"/>
<evidence type="ECO:0000313" key="4">
    <source>
        <dbReference type="Proteomes" id="UP000024635"/>
    </source>
</evidence>
<name>A0A016VHW5_9BILA</name>
<dbReference type="SUPFAM" id="SSF50242">
    <property type="entry name" value="TIMP-like"/>
    <property type="match status" value="1"/>
</dbReference>
<comment type="caution">
    <text evidence="3">The sequence shown here is derived from an EMBL/GenBank/DDBJ whole genome shotgun (WGS) entry which is preliminary data.</text>
</comment>
<evidence type="ECO:0000313" key="3">
    <source>
        <dbReference type="EMBL" id="EYC27204.1"/>
    </source>
</evidence>
<dbReference type="InterPro" id="IPR008993">
    <property type="entry name" value="TIMP-like_OB-fold"/>
</dbReference>
<protein>
    <recommendedName>
        <fullName evidence="5">NTR domain-containing protein</fullName>
    </recommendedName>
</protein>
<accession>A0A016VHW5</accession>
<dbReference type="AlphaFoldDB" id="A0A016VHW5"/>
<keyword evidence="2" id="KW-0964">Secreted</keyword>
<organism evidence="3 4">
    <name type="scientific">Ancylostoma ceylanicum</name>
    <dbReference type="NCBI Taxonomy" id="53326"/>
    <lineage>
        <taxon>Eukaryota</taxon>
        <taxon>Metazoa</taxon>
        <taxon>Ecdysozoa</taxon>
        <taxon>Nematoda</taxon>
        <taxon>Chromadorea</taxon>
        <taxon>Rhabditida</taxon>
        <taxon>Rhabditina</taxon>
        <taxon>Rhabditomorpha</taxon>
        <taxon>Strongyloidea</taxon>
        <taxon>Ancylostomatidae</taxon>
        <taxon>Ancylostomatinae</taxon>
        <taxon>Ancylostoma</taxon>
    </lineage>
</organism>